<reference evidence="3" key="1">
    <citation type="journal article" date="2020" name="Stud. Mycol.">
        <title>101 Dothideomycetes genomes: a test case for predicting lifestyles and emergence of pathogens.</title>
        <authorList>
            <person name="Haridas S."/>
            <person name="Albert R."/>
            <person name="Binder M."/>
            <person name="Bloem J."/>
            <person name="Labutti K."/>
            <person name="Salamov A."/>
            <person name="Andreopoulos B."/>
            <person name="Baker S."/>
            <person name="Barry K."/>
            <person name="Bills G."/>
            <person name="Bluhm B."/>
            <person name="Cannon C."/>
            <person name="Castanera R."/>
            <person name="Culley D."/>
            <person name="Daum C."/>
            <person name="Ezra D."/>
            <person name="Gonzalez J."/>
            <person name="Henrissat B."/>
            <person name="Kuo A."/>
            <person name="Liang C."/>
            <person name="Lipzen A."/>
            <person name="Lutzoni F."/>
            <person name="Magnuson J."/>
            <person name="Mondo S."/>
            <person name="Nolan M."/>
            <person name="Ohm R."/>
            <person name="Pangilinan J."/>
            <person name="Park H.-J."/>
            <person name="Ramirez L."/>
            <person name="Alfaro M."/>
            <person name="Sun H."/>
            <person name="Tritt A."/>
            <person name="Yoshinaga Y."/>
            <person name="Zwiers L.-H."/>
            <person name="Turgeon B."/>
            <person name="Goodwin S."/>
            <person name="Spatafora J."/>
            <person name="Crous P."/>
            <person name="Grigoriev I."/>
        </authorList>
    </citation>
    <scope>NUCLEOTIDE SEQUENCE</scope>
    <source>
        <strain evidence="3">HMLAC05119</strain>
    </source>
</reference>
<evidence type="ECO:0000313" key="4">
    <source>
        <dbReference type="Proteomes" id="UP000800096"/>
    </source>
</evidence>
<protein>
    <recommendedName>
        <fullName evidence="5">Glycoside hydrolase superfamily</fullName>
    </recommendedName>
</protein>
<feature type="chain" id="PRO_5025651254" description="Glycoside hydrolase superfamily" evidence="2">
    <location>
        <begin position="23"/>
        <end position="640"/>
    </location>
</feature>
<sequence>MRVTTILLNWLSVASWTAPVLADLRITADHHSWGGVNYPMLQFFTPKHRDATIRELVAAKVRVVRLFIRPDSQHPDPEHELGGFDKSLLDQFDDCMAAIHHISKGQMKVIIVPHDSHALRGSNNVPCDAYCQKLNGAFLDFYSEEKYRDLYKTRLEVLFKHYPSKAFDGRSWGELSEIILGVDIQNEPFGGIWPIPAGESWLCDIATYMKFHLGLDNSNIAVISGGISGPQTVDGIQNFPSSAMECTAIDVIGIHGYFQKESDATAGTPWADMFLPGNTLTARMKGKKGQGKLLLVEEWAYVHSNKFGHFYKKEAIFDQGNVLNYRGIPWLYSHLTTLSEDLTAKVNPLRTEFTSWVALKDVLQRSYVSRSNFDWTKYLPAPPDAALSNITSVTLNPYILEQSDCTFGCKGHLCDAPDGCSPTLLCKNSICQPNPETQPGKLGARCNSKQLCQEHLRCSAGTCQECSARPSIPRQTNRKWTGPGPAPEDTSLRTSANDPTGTCYPDSMATLFARSTSLLICLSPSTPPRGNPCETAEHCDADHFCSWGLCVKCSSADACLGAKCRASHACKTGVCNEYGRCDYVGRKKVFSGPGARGKSRNQRVPGVPKGHERGPAKVRDEAMRVDIPKETVHATATAAA</sequence>
<dbReference type="OrthoDB" id="428177at2759"/>
<dbReference type="Gene3D" id="3.20.20.80">
    <property type="entry name" value="Glycosidases"/>
    <property type="match status" value="1"/>
</dbReference>
<dbReference type="EMBL" id="ML979135">
    <property type="protein sequence ID" value="KAF1917091.1"/>
    <property type="molecule type" value="Genomic_DNA"/>
</dbReference>
<dbReference type="Proteomes" id="UP000800096">
    <property type="component" value="Unassembled WGS sequence"/>
</dbReference>
<dbReference type="AlphaFoldDB" id="A0A6A5QMT6"/>
<dbReference type="InterPro" id="IPR017853">
    <property type="entry name" value="GH"/>
</dbReference>
<name>A0A6A5QMT6_AMPQU</name>
<keyword evidence="2" id="KW-0732">Signal</keyword>
<keyword evidence="4" id="KW-1185">Reference proteome</keyword>
<evidence type="ECO:0000313" key="3">
    <source>
        <dbReference type="EMBL" id="KAF1917091.1"/>
    </source>
</evidence>
<evidence type="ECO:0000256" key="1">
    <source>
        <dbReference type="SAM" id="MobiDB-lite"/>
    </source>
</evidence>
<organism evidence="3 4">
    <name type="scientific">Ampelomyces quisqualis</name>
    <name type="common">Powdery mildew agent</name>
    <dbReference type="NCBI Taxonomy" id="50730"/>
    <lineage>
        <taxon>Eukaryota</taxon>
        <taxon>Fungi</taxon>
        <taxon>Dikarya</taxon>
        <taxon>Ascomycota</taxon>
        <taxon>Pezizomycotina</taxon>
        <taxon>Dothideomycetes</taxon>
        <taxon>Pleosporomycetidae</taxon>
        <taxon>Pleosporales</taxon>
        <taxon>Pleosporineae</taxon>
        <taxon>Phaeosphaeriaceae</taxon>
        <taxon>Ampelomyces</taxon>
    </lineage>
</organism>
<dbReference type="SUPFAM" id="SSF51445">
    <property type="entry name" value="(Trans)glycosidases"/>
    <property type="match status" value="1"/>
</dbReference>
<proteinExistence type="predicted"/>
<feature type="region of interest" description="Disordered" evidence="1">
    <location>
        <begin position="592"/>
        <end position="615"/>
    </location>
</feature>
<accession>A0A6A5QMT6</accession>
<feature type="region of interest" description="Disordered" evidence="1">
    <location>
        <begin position="473"/>
        <end position="498"/>
    </location>
</feature>
<feature type="signal peptide" evidence="2">
    <location>
        <begin position="1"/>
        <end position="22"/>
    </location>
</feature>
<gene>
    <name evidence="3" type="ORF">BDU57DRAFT_255484</name>
</gene>
<evidence type="ECO:0008006" key="5">
    <source>
        <dbReference type="Google" id="ProtNLM"/>
    </source>
</evidence>
<evidence type="ECO:0000256" key="2">
    <source>
        <dbReference type="SAM" id="SignalP"/>
    </source>
</evidence>